<dbReference type="Pfam" id="PF10035">
    <property type="entry name" value="DUF2179"/>
    <property type="match status" value="1"/>
</dbReference>
<evidence type="ECO:0000313" key="8">
    <source>
        <dbReference type="EMBL" id="OJG34294.1"/>
    </source>
</evidence>
<evidence type="ECO:0000313" key="9">
    <source>
        <dbReference type="Proteomes" id="UP000183700"/>
    </source>
</evidence>
<evidence type="ECO:0000256" key="2">
    <source>
        <dbReference type="ARBA" id="ARBA00022475"/>
    </source>
</evidence>
<gene>
    <name evidence="8" type="ORF">RV00_GL000826</name>
</gene>
<keyword evidence="3 6" id="KW-0812">Transmembrane</keyword>
<comment type="subcellular location">
    <subcellularLocation>
        <location evidence="1">Cell membrane</location>
        <topology evidence="1">Multi-pass membrane protein</topology>
    </subcellularLocation>
</comment>
<comment type="caution">
    <text evidence="8">The sequence shown here is derived from an EMBL/GenBank/DDBJ whole genome shotgun (WGS) entry which is preliminary data.</text>
</comment>
<keyword evidence="4 6" id="KW-1133">Transmembrane helix</keyword>
<dbReference type="PANTHER" id="PTHR33545">
    <property type="entry name" value="UPF0750 MEMBRANE PROTEIN YITT-RELATED"/>
    <property type="match status" value="1"/>
</dbReference>
<dbReference type="CDD" id="cd16380">
    <property type="entry name" value="YitT_C"/>
    <property type="match status" value="1"/>
</dbReference>
<dbReference type="InterPro" id="IPR051461">
    <property type="entry name" value="UPF0750_membrane"/>
</dbReference>
<keyword evidence="5 6" id="KW-0472">Membrane</keyword>
<protein>
    <recommendedName>
        <fullName evidence="7">DUF2179 domain-containing protein</fullName>
    </recommendedName>
</protein>
<dbReference type="EMBL" id="JXKM01000014">
    <property type="protein sequence ID" value="OJG34294.1"/>
    <property type="molecule type" value="Genomic_DNA"/>
</dbReference>
<dbReference type="InterPro" id="IPR019264">
    <property type="entry name" value="DUF2179"/>
</dbReference>
<evidence type="ECO:0000256" key="4">
    <source>
        <dbReference type="ARBA" id="ARBA00022989"/>
    </source>
</evidence>
<feature type="transmembrane region" description="Helical" evidence="6">
    <location>
        <begin position="14"/>
        <end position="36"/>
    </location>
</feature>
<evidence type="ECO:0000259" key="7">
    <source>
        <dbReference type="Pfam" id="PF10035"/>
    </source>
</evidence>
<evidence type="ECO:0000256" key="6">
    <source>
        <dbReference type="SAM" id="Phobius"/>
    </source>
</evidence>
<organism evidence="8 9">
    <name type="scientific">Enterococcus devriesei</name>
    <dbReference type="NCBI Taxonomy" id="319970"/>
    <lineage>
        <taxon>Bacteria</taxon>
        <taxon>Bacillati</taxon>
        <taxon>Bacillota</taxon>
        <taxon>Bacilli</taxon>
        <taxon>Lactobacillales</taxon>
        <taxon>Enterococcaceae</taxon>
        <taxon>Enterococcus</taxon>
    </lineage>
</organism>
<dbReference type="Proteomes" id="UP000183700">
    <property type="component" value="Unassembled WGS sequence"/>
</dbReference>
<dbReference type="PIRSF" id="PIRSF006483">
    <property type="entry name" value="Membrane_protein_YitT"/>
    <property type="match status" value="1"/>
</dbReference>
<sequence length="293" mass="33021">MMKKKIEEWPHHDYATRLSVAVVYAFLAAIAVNFFYQPGHIYSSGATGFAQILTTLSHRVVGFTVPVSITLFLINVPLFFLAWFKIGHKFTIFTFITVFLTSFFIHIIPETTLTKDPIICAIFGGAIMGVGIGFALKNGLSSGGLDILSITIRKRTGRSVGSISIIFNVMIMLMAGILFSWQYMFYSALAIFMSGKLTDALYTKQRKMQVMIVTKCPDRVIEGIQDQMRRGITIINEAEGAYKHDKQTVLFTVVTRFELPMLEAIMRETDPQAFVSISENVRILGRFYEETMD</sequence>
<feature type="transmembrane region" description="Helical" evidence="6">
    <location>
        <begin position="90"/>
        <end position="109"/>
    </location>
</feature>
<evidence type="ECO:0000256" key="5">
    <source>
        <dbReference type="ARBA" id="ARBA00023136"/>
    </source>
</evidence>
<proteinExistence type="predicted"/>
<dbReference type="AlphaFoldDB" id="A0A1L8SR49"/>
<feature type="domain" description="DUF2179" evidence="7">
    <location>
        <begin position="230"/>
        <end position="285"/>
    </location>
</feature>
<evidence type="ECO:0000256" key="1">
    <source>
        <dbReference type="ARBA" id="ARBA00004651"/>
    </source>
</evidence>
<feature type="transmembrane region" description="Helical" evidence="6">
    <location>
        <begin position="160"/>
        <end position="179"/>
    </location>
</feature>
<dbReference type="Pfam" id="PF02588">
    <property type="entry name" value="YitT_membrane"/>
    <property type="match status" value="1"/>
</dbReference>
<dbReference type="GO" id="GO:0005886">
    <property type="term" value="C:plasma membrane"/>
    <property type="evidence" value="ECO:0007669"/>
    <property type="project" value="UniProtKB-SubCell"/>
</dbReference>
<name>A0A1L8SR49_9ENTE</name>
<feature type="transmembrane region" description="Helical" evidence="6">
    <location>
        <begin position="121"/>
        <end position="140"/>
    </location>
</feature>
<accession>A0A1L8SR49</accession>
<keyword evidence="9" id="KW-1185">Reference proteome</keyword>
<reference evidence="8 9" key="1">
    <citation type="submission" date="2014-12" db="EMBL/GenBank/DDBJ databases">
        <title>Draft genome sequences of 29 type strains of Enterococci.</title>
        <authorList>
            <person name="Zhong Z."/>
            <person name="Sun Z."/>
            <person name="Liu W."/>
            <person name="Zhang W."/>
            <person name="Zhang H."/>
        </authorList>
    </citation>
    <scope>NUCLEOTIDE SEQUENCE [LARGE SCALE GENOMIC DNA]</scope>
    <source>
        <strain evidence="8 9">DSM 22802</strain>
    </source>
</reference>
<evidence type="ECO:0000256" key="3">
    <source>
        <dbReference type="ARBA" id="ARBA00022692"/>
    </source>
</evidence>
<dbReference type="InterPro" id="IPR015867">
    <property type="entry name" value="N-reg_PII/ATP_PRibTrfase_C"/>
</dbReference>
<keyword evidence="2" id="KW-1003">Cell membrane</keyword>
<dbReference type="Gene3D" id="3.30.70.120">
    <property type="match status" value="1"/>
</dbReference>
<feature type="transmembrane region" description="Helical" evidence="6">
    <location>
        <begin position="56"/>
        <end position="83"/>
    </location>
</feature>
<dbReference type="InterPro" id="IPR003740">
    <property type="entry name" value="YitT"/>
</dbReference>
<dbReference type="STRING" id="319970.RV00_GL000826"/>
<dbReference type="PANTHER" id="PTHR33545:SF5">
    <property type="entry name" value="UPF0750 MEMBRANE PROTEIN YITT"/>
    <property type="match status" value="1"/>
</dbReference>